<dbReference type="CDD" id="cd04163">
    <property type="entry name" value="Era"/>
    <property type="match status" value="1"/>
</dbReference>
<comment type="similarity">
    <text evidence="1 6">Belongs to the TRAFAC class TrmE-Era-EngA-EngB-Septin-like GTPase superfamily. Era GTPase family.</text>
</comment>
<evidence type="ECO:0000256" key="6">
    <source>
        <dbReference type="RuleBase" id="RU003761"/>
    </source>
</evidence>
<gene>
    <name evidence="9" type="ORF">FRACYDRAFT_189577</name>
</gene>
<dbReference type="PRINTS" id="PR00326">
    <property type="entry name" value="GTP1OBG"/>
</dbReference>
<feature type="region of interest" description="Disordered" evidence="7">
    <location>
        <begin position="149"/>
        <end position="168"/>
    </location>
</feature>
<evidence type="ECO:0000256" key="4">
    <source>
        <dbReference type="ARBA" id="ARBA00023134"/>
    </source>
</evidence>
<dbReference type="GO" id="GO:0019843">
    <property type="term" value="F:rRNA binding"/>
    <property type="evidence" value="ECO:0007669"/>
    <property type="project" value="TreeGrafter"/>
</dbReference>
<dbReference type="CDD" id="cd22534">
    <property type="entry name" value="KH-II_Era"/>
    <property type="match status" value="1"/>
</dbReference>
<feature type="compositionally biased region" description="Basic and acidic residues" evidence="7">
    <location>
        <begin position="149"/>
        <end position="160"/>
    </location>
</feature>
<dbReference type="KEGG" id="fcy:FRACYDRAFT_189577"/>
<dbReference type="PANTHER" id="PTHR42698">
    <property type="entry name" value="GTPASE ERA"/>
    <property type="match status" value="1"/>
</dbReference>
<accession>A0A1E7F6X8</accession>
<dbReference type="InterPro" id="IPR005225">
    <property type="entry name" value="Small_GTP-bd"/>
</dbReference>
<dbReference type="InterPro" id="IPR015946">
    <property type="entry name" value="KH_dom-like_a/b"/>
</dbReference>
<protein>
    <submittedName>
        <fullName evidence="9">Putative GTP-binding protein</fullName>
    </submittedName>
</protein>
<evidence type="ECO:0000313" key="9">
    <source>
        <dbReference type="EMBL" id="OEU13765.1"/>
    </source>
</evidence>
<dbReference type="InterPro" id="IPR009019">
    <property type="entry name" value="KH_sf_prok-type"/>
</dbReference>
<dbReference type="GO" id="GO:0000028">
    <property type="term" value="P:ribosomal small subunit assembly"/>
    <property type="evidence" value="ECO:0007669"/>
    <property type="project" value="TreeGrafter"/>
</dbReference>
<dbReference type="Gene3D" id="3.40.50.300">
    <property type="entry name" value="P-loop containing nucleotide triphosphate hydrolases"/>
    <property type="match status" value="1"/>
</dbReference>
<keyword evidence="10" id="KW-1185">Reference proteome</keyword>
<evidence type="ECO:0000256" key="7">
    <source>
        <dbReference type="SAM" id="MobiDB-lite"/>
    </source>
</evidence>
<evidence type="ECO:0000256" key="3">
    <source>
        <dbReference type="ARBA" id="ARBA00022884"/>
    </source>
</evidence>
<dbReference type="PROSITE" id="PS50823">
    <property type="entry name" value="KH_TYPE_2"/>
    <property type="match status" value="1"/>
</dbReference>
<keyword evidence="2 6" id="KW-0547">Nucleotide-binding</keyword>
<dbReference type="InterPro" id="IPR030388">
    <property type="entry name" value="G_ERA_dom"/>
</dbReference>
<dbReference type="GO" id="GO:0005525">
    <property type="term" value="F:GTP binding"/>
    <property type="evidence" value="ECO:0007669"/>
    <property type="project" value="UniProtKB-KW"/>
</dbReference>
<dbReference type="InterPro" id="IPR027417">
    <property type="entry name" value="P-loop_NTPase"/>
</dbReference>
<keyword evidence="3 5" id="KW-0694">RNA-binding</keyword>
<reference evidence="9 10" key="1">
    <citation type="submission" date="2016-09" db="EMBL/GenBank/DDBJ databases">
        <title>Extensive genetic diversity and differential bi-allelic expression allows diatom success in the polar Southern Ocean.</title>
        <authorList>
            <consortium name="DOE Joint Genome Institute"/>
            <person name="Mock T."/>
            <person name="Otillar R.P."/>
            <person name="Strauss J."/>
            <person name="Dupont C."/>
            <person name="Frickenhaus S."/>
            <person name="Maumus F."/>
            <person name="Mcmullan M."/>
            <person name="Sanges R."/>
            <person name="Schmutz J."/>
            <person name="Toseland A."/>
            <person name="Valas R."/>
            <person name="Veluchamy A."/>
            <person name="Ward B.J."/>
            <person name="Allen A."/>
            <person name="Barry K."/>
            <person name="Falciatore A."/>
            <person name="Ferrante M."/>
            <person name="Fortunato A.E."/>
            <person name="Gloeckner G."/>
            <person name="Gruber A."/>
            <person name="Hipkin R."/>
            <person name="Janech M."/>
            <person name="Kroth P."/>
            <person name="Leese F."/>
            <person name="Lindquist E."/>
            <person name="Lyon B.R."/>
            <person name="Martin J."/>
            <person name="Mayer C."/>
            <person name="Parker M."/>
            <person name="Quesneville H."/>
            <person name="Raymond J."/>
            <person name="Uhlig C."/>
            <person name="Valentin K.U."/>
            <person name="Worden A.Z."/>
            <person name="Armbrust E.V."/>
            <person name="Bowler C."/>
            <person name="Green B."/>
            <person name="Moulton V."/>
            <person name="Van Oosterhout C."/>
            <person name="Grigoriev I."/>
        </authorList>
    </citation>
    <scope>NUCLEOTIDE SEQUENCE [LARGE SCALE GENOMIC DNA]</scope>
    <source>
        <strain evidence="9 10">CCMP1102</strain>
    </source>
</reference>
<evidence type="ECO:0000259" key="8">
    <source>
        <dbReference type="PROSITE" id="PS50823"/>
    </source>
</evidence>
<dbReference type="GO" id="GO:0043024">
    <property type="term" value="F:ribosomal small subunit binding"/>
    <property type="evidence" value="ECO:0007669"/>
    <property type="project" value="TreeGrafter"/>
</dbReference>
<dbReference type="OrthoDB" id="8954335at2759"/>
<dbReference type="SUPFAM" id="SSF54814">
    <property type="entry name" value="Prokaryotic type KH domain (KH-domain type II)"/>
    <property type="match status" value="1"/>
</dbReference>
<dbReference type="NCBIfam" id="NF000908">
    <property type="entry name" value="PRK00089.1"/>
    <property type="match status" value="1"/>
</dbReference>
<dbReference type="InterPro" id="IPR005662">
    <property type="entry name" value="GTPase_Era-like"/>
</dbReference>
<dbReference type="AlphaFoldDB" id="A0A1E7F6X8"/>
<evidence type="ECO:0000256" key="2">
    <source>
        <dbReference type="ARBA" id="ARBA00022741"/>
    </source>
</evidence>
<dbReference type="NCBIfam" id="TIGR00436">
    <property type="entry name" value="era"/>
    <property type="match status" value="1"/>
</dbReference>
<dbReference type="InParanoid" id="A0A1E7F6X8"/>
<dbReference type="NCBIfam" id="TIGR00231">
    <property type="entry name" value="small_GTP"/>
    <property type="match status" value="1"/>
</dbReference>
<keyword evidence="4 6" id="KW-0342">GTP-binding</keyword>
<dbReference type="Pfam" id="PF07650">
    <property type="entry name" value="KH_2"/>
    <property type="match status" value="1"/>
</dbReference>
<dbReference type="InterPro" id="IPR006073">
    <property type="entry name" value="GTP-bd"/>
</dbReference>
<dbReference type="Pfam" id="PF01926">
    <property type="entry name" value="MMR_HSR1"/>
    <property type="match status" value="1"/>
</dbReference>
<name>A0A1E7F6X8_9STRA</name>
<dbReference type="SUPFAM" id="SSF52540">
    <property type="entry name" value="P-loop containing nucleoside triphosphate hydrolases"/>
    <property type="match status" value="1"/>
</dbReference>
<dbReference type="Proteomes" id="UP000095751">
    <property type="component" value="Unassembled WGS sequence"/>
</dbReference>
<dbReference type="EMBL" id="KV784361">
    <property type="protein sequence ID" value="OEU13765.1"/>
    <property type="molecule type" value="Genomic_DNA"/>
</dbReference>
<organism evidence="9 10">
    <name type="scientific">Fragilariopsis cylindrus CCMP1102</name>
    <dbReference type="NCBI Taxonomy" id="635003"/>
    <lineage>
        <taxon>Eukaryota</taxon>
        <taxon>Sar</taxon>
        <taxon>Stramenopiles</taxon>
        <taxon>Ochrophyta</taxon>
        <taxon>Bacillariophyta</taxon>
        <taxon>Bacillariophyceae</taxon>
        <taxon>Bacillariophycidae</taxon>
        <taxon>Bacillariales</taxon>
        <taxon>Bacillariaceae</taxon>
        <taxon>Fragilariopsis</taxon>
    </lineage>
</organism>
<feature type="domain" description="KH type-2" evidence="8">
    <location>
        <begin position="221"/>
        <end position="300"/>
    </location>
</feature>
<dbReference type="InterPro" id="IPR004044">
    <property type="entry name" value="KH_dom_type_2"/>
</dbReference>
<dbReference type="Gene3D" id="3.30.300.20">
    <property type="match status" value="1"/>
</dbReference>
<sequence>MNTNTTTITNVNNDDHQQQHRCGYAGIVGAPNMGKSTLLNSLLKEDLCIATRRPQTTRHAILGVLSSPTKQCCLLDTPGVLQGDGAYQLQANMMEAVKGALTDSDVIVVVTDLFSTPIPDDNVFRRLSETTKPVLVVVNKIDLEGRAKRPDEATIQRKKDDEEEEEDEFEKTYTVSLTNDDVKQLLPIGPPLYDDDFLSDRSVRFFCSELIREALLESRYLKKELPYCCEVQITDYKEPRDDNITRIEATIFVERDGQKAIIIGKNGDVVKQVGIIAREKIERFLDGEKVFLQLRVKINKDWRKREDQLAKFGYSN</sequence>
<evidence type="ECO:0000313" key="10">
    <source>
        <dbReference type="Proteomes" id="UP000095751"/>
    </source>
</evidence>
<dbReference type="PANTHER" id="PTHR42698:SF2">
    <property type="entry name" value="GTPASE ERA-LIKE, CHLOROPLASTIC"/>
    <property type="match status" value="1"/>
</dbReference>
<proteinExistence type="inferred from homology"/>
<evidence type="ECO:0000256" key="5">
    <source>
        <dbReference type="PROSITE-ProRule" id="PRU00118"/>
    </source>
</evidence>
<dbReference type="HAMAP" id="MF_00367">
    <property type="entry name" value="GTPase_Era"/>
    <property type="match status" value="1"/>
</dbReference>
<evidence type="ECO:0000256" key="1">
    <source>
        <dbReference type="ARBA" id="ARBA00007921"/>
    </source>
</evidence>